<evidence type="ECO:0000256" key="3">
    <source>
        <dbReference type="SAM" id="SignalP"/>
    </source>
</evidence>
<evidence type="ECO:0008006" key="6">
    <source>
        <dbReference type="Google" id="ProtNLM"/>
    </source>
</evidence>
<dbReference type="GO" id="GO:0045087">
    <property type="term" value="P:innate immune response"/>
    <property type="evidence" value="ECO:0007669"/>
    <property type="project" value="TreeGrafter"/>
</dbReference>
<evidence type="ECO:0000256" key="2">
    <source>
        <dbReference type="ARBA" id="ARBA00022729"/>
    </source>
</evidence>
<proteinExistence type="inferred from homology"/>
<dbReference type="PROSITE" id="PS51904">
    <property type="entry name" value="GLYCOSYL_HYDROL_F25_2"/>
    <property type="match status" value="1"/>
</dbReference>
<dbReference type="GO" id="GO:0003796">
    <property type="term" value="F:lysozyme activity"/>
    <property type="evidence" value="ECO:0007669"/>
    <property type="project" value="InterPro"/>
</dbReference>
<keyword evidence="2 3" id="KW-0732">Signal</keyword>
<sequence length="277" mass="30064">MITHYSMLALVLLCSLALSGLSSPVVQQQPASELGTIYYAVDLSAPLPTSTFKCIQGISLYAFLRAYSHSGQGQLDPVACSNIKNAYAAGLNTEAYMTPQPKSSKTGAQQFDEMYGGLRNCDISVQSIWVQVTYPVNWHASTTKNVDFLNGILVRAQQYGIVVGVYTNLYEWNEITGGAITDNIPIWYWNVYGPGTSNESPASFSDFRSFSGFRTPTAKQFGQAEFICGVTLNRDIISVSTTAKSIGMAKREKSDQIVVGTLGRGSTGSGKAEIKQR</sequence>
<dbReference type="GO" id="GO:0007165">
    <property type="term" value="P:signal transduction"/>
    <property type="evidence" value="ECO:0007669"/>
    <property type="project" value="TreeGrafter"/>
</dbReference>
<comment type="similarity">
    <text evidence="1">Belongs to the glycosyl hydrolase 25 family.</text>
</comment>
<dbReference type="InterPro" id="IPR051595">
    <property type="entry name" value="GH25_Enzymes"/>
</dbReference>
<gene>
    <name evidence="4" type="ORF">ANCCAN_13443</name>
</gene>
<evidence type="ECO:0000313" key="4">
    <source>
        <dbReference type="EMBL" id="RCN40624.1"/>
    </source>
</evidence>
<dbReference type="GO" id="GO:0009253">
    <property type="term" value="P:peptidoglycan catabolic process"/>
    <property type="evidence" value="ECO:0007669"/>
    <property type="project" value="InterPro"/>
</dbReference>
<accession>A0A368G884</accession>
<reference evidence="4 5" key="1">
    <citation type="submission" date="2014-10" db="EMBL/GenBank/DDBJ databases">
        <title>Draft genome of the hookworm Ancylostoma caninum.</title>
        <authorList>
            <person name="Mitreva M."/>
        </authorList>
    </citation>
    <scope>NUCLEOTIDE SEQUENCE [LARGE SCALE GENOMIC DNA]</scope>
    <source>
        <strain evidence="4 5">Baltimore</strain>
    </source>
</reference>
<evidence type="ECO:0000256" key="1">
    <source>
        <dbReference type="ARBA" id="ARBA00010646"/>
    </source>
</evidence>
<dbReference type="OrthoDB" id="25039at2759"/>
<dbReference type="Proteomes" id="UP000252519">
    <property type="component" value="Unassembled WGS sequence"/>
</dbReference>
<protein>
    <recommendedName>
        <fullName evidence="6">Glycosyl hydrolase family 25</fullName>
    </recommendedName>
</protein>
<dbReference type="InterPro" id="IPR002053">
    <property type="entry name" value="Glyco_hydro_25"/>
</dbReference>
<dbReference type="AlphaFoldDB" id="A0A368G884"/>
<comment type="caution">
    <text evidence="4">The sequence shown here is derived from an EMBL/GenBank/DDBJ whole genome shotgun (WGS) entry which is preliminary data.</text>
</comment>
<dbReference type="PANTHER" id="PTHR23208">
    <property type="entry name" value="LYSOZYME PROTEIN"/>
    <property type="match status" value="1"/>
</dbReference>
<dbReference type="SUPFAM" id="SSF51445">
    <property type="entry name" value="(Trans)glycosidases"/>
    <property type="match status" value="1"/>
</dbReference>
<dbReference type="EMBL" id="JOJR01000276">
    <property type="protein sequence ID" value="RCN40624.1"/>
    <property type="molecule type" value="Genomic_DNA"/>
</dbReference>
<dbReference type="GO" id="GO:0016998">
    <property type="term" value="P:cell wall macromolecule catabolic process"/>
    <property type="evidence" value="ECO:0007669"/>
    <property type="project" value="InterPro"/>
</dbReference>
<feature type="signal peptide" evidence="3">
    <location>
        <begin position="1"/>
        <end position="22"/>
    </location>
</feature>
<keyword evidence="5" id="KW-1185">Reference proteome</keyword>
<evidence type="ECO:0000313" key="5">
    <source>
        <dbReference type="Proteomes" id="UP000252519"/>
    </source>
</evidence>
<feature type="chain" id="PRO_5016662371" description="Glycosyl hydrolase family 25" evidence="3">
    <location>
        <begin position="23"/>
        <end position="277"/>
    </location>
</feature>
<organism evidence="4 5">
    <name type="scientific">Ancylostoma caninum</name>
    <name type="common">Dog hookworm</name>
    <dbReference type="NCBI Taxonomy" id="29170"/>
    <lineage>
        <taxon>Eukaryota</taxon>
        <taxon>Metazoa</taxon>
        <taxon>Ecdysozoa</taxon>
        <taxon>Nematoda</taxon>
        <taxon>Chromadorea</taxon>
        <taxon>Rhabditida</taxon>
        <taxon>Rhabditina</taxon>
        <taxon>Rhabditomorpha</taxon>
        <taxon>Strongyloidea</taxon>
        <taxon>Ancylostomatidae</taxon>
        <taxon>Ancylostomatinae</taxon>
        <taxon>Ancylostoma</taxon>
    </lineage>
</organism>
<dbReference type="Gene3D" id="3.20.20.80">
    <property type="entry name" value="Glycosidases"/>
    <property type="match status" value="1"/>
</dbReference>
<dbReference type="InterPro" id="IPR017853">
    <property type="entry name" value="GH"/>
</dbReference>
<dbReference type="PANTHER" id="PTHR23208:SF36">
    <property type="entry name" value="LYSOZYME-RELATED"/>
    <property type="match status" value="1"/>
</dbReference>
<name>A0A368G884_ANCCA</name>